<name>A0ABS3KDC4_9PROT</name>
<comment type="caution">
    <text evidence="3">The sequence shown here is derived from an EMBL/GenBank/DDBJ whole genome shotgun (WGS) entry which is preliminary data.</text>
</comment>
<proteinExistence type="inferred from homology"/>
<keyword evidence="4" id="KW-1185">Reference proteome</keyword>
<dbReference type="InterPro" id="IPR005064">
    <property type="entry name" value="BUG"/>
</dbReference>
<evidence type="ECO:0000313" key="4">
    <source>
        <dbReference type="Proteomes" id="UP001518990"/>
    </source>
</evidence>
<comment type="similarity">
    <text evidence="1">Belongs to the UPF0065 (bug) family.</text>
</comment>
<dbReference type="PANTHER" id="PTHR42928:SF5">
    <property type="entry name" value="BLR1237 PROTEIN"/>
    <property type="match status" value="1"/>
</dbReference>
<evidence type="ECO:0000256" key="1">
    <source>
        <dbReference type="ARBA" id="ARBA00006987"/>
    </source>
</evidence>
<feature type="chain" id="PRO_5047290209" evidence="2">
    <location>
        <begin position="22"/>
        <end position="332"/>
    </location>
</feature>
<sequence>MKRRGIIASAAGLMLSPLVTAPRPAGAQQASSWPNQPLRLIVPFAAGGPTDVAARFLAEDLGKVLPQRSLVENRTGAGVVVGTEFVAKAPKDGHTLLYTTIAHSVLRPLFPQLPFDPVKDFAPAALIGQVPMVLFVNKDLPARNLQELIALFRDNPGKYSYASSGIGGAVHLASELFLSMAGDLKVQHVPYRGSSAAMPDLLSGNVAMLIDVGTGAMPYAERGELRVLGLGAPERSPVAPDVPTIHEAGVPGYEAYSWHMLMAPAGTPQPVVAALNAAVNKVTGQEAFQRRLLDMALQVRPSSTPAECSAFLDTETQKWEPVLRRVGMSGQG</sequence>
<dbReference type="PANTHER" id="PTHR42928">
    <property type="entry name" value="TRICARBOXYLATE-BINDING PROTEIN"/>
    <property type="match status" value="1"/>
</dbReference>
<dbReference type="Gene3D" id="3.40.190.10">
    <property type="entry name" value="Periplasmic binding protein-like II"/>
    <property type="match status" value="1"/>
</dbReference>
<feature type="signal peptide" evidence="2">
    <location>
        <begin position="1"/>
        <end position="21"/>
    </location>
</feature>
<keyword evidence="2" id="KW-0732">Signal</keyword>
<dbReference type="SUPFAM" id="SSF53850">
    <property type="entry name" value="Periplasmic binding protein-like II"/>
    <property type="match status" value="1"/>
</dbReference>
<organism evidence="3 4">
    <name type="scientific">Roseomonas marmotae</name>
    <dbReference type="NCBI Taxonomy" id="2768161"/>
    <lineage>
        <taxon>Bacteria</taxon>
        <taxon>Pseudomonadati</taxon>
        <taxon>Pseudomonadota</taxon>
        <taxon>Alphaproteobacteria</taxon>
        <taxon>Acetobacterales</taxon>
        <taxon>Roseomonadaceae</taxon>
        <taxon>Roseomonas</taxon>
    </lineage>
</organism>
<dbReference type="CDD" id="cd13578">
    <property type="entry name" value="PBP2_Bug27"/>
    <property type="match status" value="1"/>
</dbReference>
<reference evidence="3 4" key="1">
    <citation type="submission" date="2020-09" db="EMBL/GenBank/DDBJ databases">
        <title>Roseomonas.</title>
        <authorList>
            <person name="Zhu W."/>
        </authorList>
    </citation>
    <scope>NUCLEOTIDE SEQUENCE [LARGE SCALE GENOMIC DNA]</scope>
    <source>
        <strain evidence="3 4">1311</strain>
    </source>
</reference>
<dbReference type="InterPro" id="IPR042100">
    <property type="entry name" value="Bug_dom1"/>
</dbReference>
<dbReference type="RefSeq" id="WP_207447732.1">
    <property type="nucleotide sequence ID" value="NZ_CP061094.1"/>
</dbReference>
<dbReference type="PIRSF" id="PIRSF017082">
    <property type="entry name" value="YflP"/>
    <property type="match status" value="1"/>
</dbReference>
<dbReference type="Pfam" id="PF03401">
    <property type="entry name" value="TctC"/>
    <property type="match status" value="1"/>
</dbReference>
<accession>A0ABS3KDC4</accession>
<protein>
    <submittedName>
        <fullName evidence="3">Tripartite tricarboxylate transporter substrate binding protein</fullName>
    </submittedName>
</protein>
<gene>
    <name evidence="3" type="ORF">IAI60_12755</name>
</gene>
<dbReference type="Proteomes" id="UP001518990">
    <property type="component" value="Unassembled WGS sequence"/>
</dbReference>
<dbReference type="EMBL" id="JACTNF010000012">
    <property type="protein sequence ID" value="MBO1075476.1"/>
    <property type="molecule type" value="Genomic_DNA"/>
</dbReference>
<dbReference type="Gene3D" id="3.40.190.150">
    <property type="entry name" value="Bordetella uptake gene, domain 1"/>
    <property type="match status" value="1"/>
</dbReference>
<evidence type="ECO:0000313" key="3">
    <source>
        <dbReference type="EMBL" id="MBO1075476.1"/>
    </source>
</evidence>
<evidence type="ECO:0000256" key="2">
    <source>
        <dbReference type="SAM" id="SignalP"/>
    </source>
</evidence>